<dbReference type="EMBL" id="JBHTMM010000207">
    <property type="protein sequence ID" value="MFD1313516.1"/>
    <property type="molecule type" value="Genomic_DNA"/>
</dbReference>
<feature type="transmembrane region" description="Helical" evidence="1">
    <location>
        <begin position="56"/>
        <end position="76"/>
    </location>
</feature>
<comment type="caution">
    <text evidence="2">The sequence shown here is derived from an EMBL/GenBank/DDBJ whole genome shotgun (WGS) entry which is preliminary data.</text>
</comment>
<keyword evidence="1" id="KW-1133">Transmembrane helix</keyword>
<reference evidence="3" key="1">
    <citation type="journal article" date="2019" name="Int. J. Syst. Evol. Microbiol.">
        <title>The Global Catalogue of Microorganisms (GCM) 10K type strain sequencing project: providing services to taxonomists for standard genome sequencing and annotation.</title>
        <authorList>
            <consortium name="The Broad Institute Genomics Platform"/>
            <consortium name="The Broad Institute Genome Sequencing Center for Infectious Disease"/>
            <person name="Wu L."/>
            <person name="Ma J."/>
        </authorList>
    </citation>
    <scope>NUCLEOTIDE SEQUENCE [LARGE SCALE GENOMIC DNA]</scope>
    <source>
        <strain evidence="3">CGMCC 4.7020</strain>
    </source>
</reference>
<evidence type="ECO:0000313" key="2">
    <source>
        <dbReference type="EMBL" id="MFD1313516.1"/>
    </source>
</evidence>
<evidence type="ECO:0000313" key="3">
    <source>
        <dbReference type="Proteomes" id="UP001597058"/>
    </source>
</evidence>
<sequence length="179" mass="20177">MDDIRQTTVTFSGILTREEFDEALAVTGWFRHLRWLVVVAAALMGTLSLRPTTHGGPINVGLLMLALVYGVLGLFLPRLKAGRMFRADQATGEKQAVIDDVGFVLSRGSEELMRVPWRTMHRYYEAEWVYVVTGRLGWKACLLIVPKRLLTTTSETELVSVLLEAPFRRSKSKRIQGGR</sequence>
<protein>
    <recommendedName>
        <fullName evidence="4">YcxB-like protein domain-containing protein</fullName>
    </recommendedName>
</protein>
<keyword evidence="1" id="KW-0812">Transmembrane</keyword>
<organism evidence="2 3">
    <name type="scientific">Streptomyces kaempferi</name>
    <dbReference type="NCBI Taxonomy" id="333725"/>
    <lineage>
        <taxon>Bacteria</taxon>
        <taxon>Bacillati</taxon>
        <taxon>Actinomycetota</taxon>
        <taxon>Actinomycetes</taxon>
        <taxon>Kitasatosporales</taxon>
        <taxon>Streptomycetaceae</taxon>
        <taxon>Streptomyces</taxon>
    </lineage>
</organism>
<dbReference type="RefSeq" id="WP_381242336.1">
    <property type="nucleotide sequence ID" value="NZ_JBHSKH010000116.1"/>
</dbReference>
<keyword evidence="1" id="KW-0472">Membrane</keyword>
<accession>A0ABW3XXA5</accession>
<evidence type="ECO:0008006" key="4">
    <source>
        <dbReference type="Google" id="ProtNLM"/>
    </source>
</evidence>
<keyword evidence="3" id="KW-1185">Reference proteome</keyword>
<gene>
    <name evidence="2" type="ORF">ACFQ5X_48455</name>
</gene>
<name>A0ABW3XXA5_9ACTN</name>
<dbReference type="Proteomes" id="UP001597058">
    <property type="component" value="Unassembled WGS sequence"/>
</dbReference>
<proteinExistence type="predicted"/>
<feature type="transmembrane region" description="Helical" evidence="1">
    <location>
        <begin position="33"/>
        <end position="50"/>
    </location>
</feature>
<evidence type="ECO:0000256" key="1">
    <source>
        <dbReference type="SAM" id="Phobius"/>
    </source>
</evidence>